<gene>
    <name evidence="4" type="ORF">DEW08_23505</name>
</gene>
<feature type="region of interest" description="Disordered" evidence="2">
    <location>
        <begin position="50"/>
        <end position="84"/>
    </location>
</feature>
<dbReference type="PANTHER" id="PTHR43798">
    <property type="entry name" value="MONOACYLGLYCEROL LIPASE"/>
    <property type="match status" value="1"/>
</dbReference>
<name>A0A2S2CX17_9PROT</name>
<dbReference type="Gene3D" id="3.40.50.1820">
    <property type="entry name" value="alpha/beta hydrolase"/>
    <property type="match status" value="1"/>
</dbReference>
<evidence type="ECO:0000259" key="3">
    <source>
        <dbReference type="Pfam" id="PF00561"/>
    </source>
</evidence>
<dbReference type="SUPFAM" id="SSF53474">
    <property type="entry name" value="alpha/beta-Hydrolases"/>
    <property type="match status" value="1"/>
</dbReference>
<reference evidence="5" key="1">
    <citation type="submission" date="2018-05" db="EMBL/GenBank/DDBJ databases">
        <title>Azospirillum thermophila sp. nov., a novel isolated from hot spring.</title>
        <authorList>
            <person name="Zhao Z."/>
        </authorList>
    </citation>
    <scope>NUCLEOTIDE SEQUENCE [LARGE SCALE GENOMIC DNA]</scope>
    <source>
        <strain evidence="5">CFH 70021</strain>
        <plasmid evidence="5">unnamed1</plasmid>
    </source>
</reference>
<proteinExistence type="predicted"/>
<dbReference type="EMBL" id="CP029356">
    <property type="protein sequence ID" value="AWK88998.1"/>
    <property type="molecule type" value="Genomic_DNA"/>
</dbReference>
<keyword evidence="1" id="KW-0378">Hydrolase</keyword>
<dbReference type="GO" id="GO:0016020">
    <property type="term" value="C:membrane"/>
    <property type="evidence" value="ECO:0007669"/>
    <property type="project" value="TreeGrafter"/>
</dbReference>
<dbReference type="InterPro" id="IPR000073">
    <property type="entry name" value="AB_hydrolase_1"/>
</dbReference>
<dbReference type="AlphaFoldDB" id="A0A2S2CX17"/>
<feature type="compositionally biased region" description="Basic and acidic residues" evidence="2">
    <location>
        <begin position="58"/>
        <end position="72"/>
    </location>
</feature>
<dbReference type="KEGG" id="azz:DEW08_23505"/>
<evidence type="ECO:0000256" key="2">
    <source>
        <dbReference type="SAM" id="MobiDB-lite"/>
    </source>
</evidence>
<dbReference type="Pfam" id="PF00561">
    <property type="entry name" value="Abhydrolase_1"/>
    <property type="match status" value="1"/>
</dbReference>
<dbReference type="OrthoDB" id="9812774at2"/>
<dbReference type="GO" id="GO:0016787">
    <property type="term" value="F:hydrolase activity"/>
    <property type="evidence" value="ECO:0007669"/>
    <property type="project" value="UniProtKB-KW"/>
</dbReference>
<geneLocation type="plasmid" evidence="4 5">
    <name>unnamed1</name>
</geneLocation>
<organism evidence="4 5">
    <name type="scientific">Azospirillum thermophilum</name>
    <dbReference type="NCBI Taxonomy" id="2202148"/>
    <lineage>
        <taxon>Bacteria</taxon>
        <taxon>Pseudomonadati</taxon>
        <taxon>Pseudomonadota</taxon>
        <taxon>Alphaproteobacteria</taxon>
        <taxon>Rhodospirillales</taxon>
        <taxon>Azospirillaceae</taxon>
        <taxon>Azospirillum</taxon>
    </lineage>
</organism>
<sequence>MGDTFRAGTLRRLNQLLGVIAEQSRAGEQGRVKARFKLASPAIPSAARPAARPAARACHLDRRTKPSREFVSRPRSRPLDSGAMHAIPADPSRSLLGHLRVGSGPRPVVVLHEWLADHRNYAAMTGWLDGGRFTWILADLRGYGLSRDLPGDFTAAEASADVLRLMDGLGHRRFDLVGHSMSGMIAQRVALDAPERVGRLVLISPVPPSGFRADAATLDRMAALIHDDVAAREAIAARTGHRYGAVWLDRKLALLRSSARPEAMRGYLRMFTGTDFAAQAAGLPLPILALLGEHDIEPYREPRIRAALEPLYPALAVRVCREAGHYMMLEAPVFTASSIDAALDAAGPPEGDTP</sequence>
<evidence type="ECO:0000313" key="5">
    <source>
        <dbReference type="Proteomes" id="UP000245629"/>
    </source>
</evidence>
<keyword evidence="4" id="KW-0614">Plasmid</keyword>
<evidence type="ECO:0000256" key="1">
    <source>
        <dbReference type="ARBA" id="ARBA00022801"/>
    </source>
</evidence>
<accession>A0A2S2CX17</accession>
<dbReference type="InterPro" id="IPR050266">
    <property type="entry name" value="AB_hydrolase_sf"/>
</dbReference>
<dbReference type="PRINTS" id="PR00111">
    <property type="entry name" value="ABHYDROLASE"/>
</dbReference>
<dbReference type="InterPro" id="IPR029058">
    <property type="entry name" value="AB_hydrolase_fold"/>
</dbReference>
<feature type="domain" description="AB hydrolase-1" evidence="3">
    <location>
        <begin position="107"/>
        <end position="260"/>
    </location>
</feature>
<dbReference type="PANTHER" id="PTHR43798:SF31">
    <property type="entry name" value="AB HYDROLASE SUPERFAMILY PROTEIN YCLE"/>
    <property type="match status" value="1"/>
</dbReference>
<evidence type="ECO:0000313" key="4">
    <source>
        <dbReference type="EMBL" id="AWK88998.1"/>
    </source>
</evidence>
<dbReference type="Proteomes" id="UP000245629">
    <property type="component" value="Plasmid unnamed1"/>
</dbReference>
<keyword evidence="5" id="KW-1185">Reference proteome</keyword>
<protein>
    <recommendedName>
        <fullName evidence="3">AB hydrolase-1 domain-containing protein</fullName>
    </recommendedName>
</protein>